<gene>
    <name evidence="2" type="ORF">QE440_000010</name>
</gene>
<dbReference type="GO" id="GO:0005886">
    <property type="term" value="C:plasma membrane"/>
    <property type="evidence" value="ECO:0007669"/>
    <property type="project" value="TreeGrafter"/>
</dbReference>
<evidence type="ECO:0000256" key="1">
    <source>
        <dbReference type="SAM" id="Phobius"/>
    </source>
</evidence>
<reference evidence="2" key="1">
    <citation type="submission" date="2023-08" db="EMBL/GenBank/DDBJ databases">
        <title>Functional and genomic diversity of the sorghum phyllosphere microbiome.</title>
        <authorList>
            <person name="Shade A."/>
        </authorList>
    </citation>
    <scope>NUCLEOTIDE SEQUENCE</scope>
    <source>
        <strain evidence="2">SORGH_AS_0201</strain>
    </source>
</reference>
<sequence>MTTTTLLLIGLLSILSLLILIIPLKLPPFVALISVATGTALISGVAPAQLAHAVEGGLGKTLGHIAVIIALGAMVGRMIEISGGATVLSRLLVIRLGSHRVLLALGLAAFAVGVPVFFEVGVIMLMPLAMGLAAERHWPLYRLGLPMCGVLLVVHALLPPHPGAVAVATAFGVEVGRVLAFGLPIAAVTCVLLLITGRRLFERAYRVTAPASEPHGPVAGPLEERPAAGPGRVVLVIVCPIVLILLGVLAPSLPVPPALRATLEVLGVPYVALLVDVFLAMWLLGLARGLALRDVSTQLAAAIPGIAMIILITGAGGAFANIMVQTGIGAALAKAMQATGLPILLLAYLITLMIRAAQGPTTVALMTTAGIVLPMIQTLGLSPNQTALVGLAMGAGGIGLSHVNDAGFWIVTRLLGLSVADGLRSWTLLTTLASLFALGCISCIWPFV</sequence>
<dbReference type="PANTHER" id="PTHR30354:SF25">
    <property type="entry name" value="INNER MEMBRANE PERMEASE YGBN"/>
    <property type="match status" value="1"/>
</dbReference>
<dbReference type="InterPro" id="IPR003474">
    <property type="entry name" value="Glcn_transporter"/>
</dbReference>
<feature type="transmembrane region" description="Helical" evidence="1">
    <location>
        <begin position="30"/>
        <end position="50"/>
    </location>
</feature>
<dbReference type="GO" id="GO:0015128">
    <property type="term" value="F:gluconate transmembrane transporter activity"/>
    <property type="evidence" value="ECO:0007669"/>
    <property type="project" value="InterPro"/>
</dbReference>
<feature type="transmembrane region" description="Helical" evidence="1">
    <location>
        <begin position="7"/>
        <end position="24"/>
    </location>
</feature>
<dbReference type="RefSeq" id="WP_309753968.1">
    <property type="nucleotide sequence ID" value="NZ_JAVJAF010000001.1"/>
</dbReference>
<feature type="transmembrane region" description="Helical" evidence="1">
    <location>
        <begin position="387"/>
        <end position="411"/>
    </location>
</feature>
<accession>A0AAJ2BKP3</accession>
<keyword evidence="1" id="KW-1133">Transmembrane helix</keyword>
<name>A0AAJ2BKP3_9PSED</name>
<feature type="transmembrane region" description="Helical" evidence="1">
    <location>
        <begin position="265"/>
        <end position="287"/>
    </location>
</feature>
<feature type="transmembrane region" description="Helical" evidence="1">
    <location>
        <begin position="362"/>
        <end position="381"/>
    </location>
</feature>
<feature type="transmembrane region" description="Helical" evidence="1">
    <location>
        <begin position="328"/>
        <end position="350"/>
    </location>
</feature>
<evidence type="ECO:0000313" key="3">
    <source>
        <dbReference type="Proteomes" id="UP001268036"/>
    </source>
</evidence>
<feature type="transmembrane region" description="Helical" evidence="1">
    <location>
        <begin position="299"/>
        <end position="322"/>
    </location>
</feature>
<dbReference type="PANTHER" id="PTHR30354">
    <property type="entry name" value="GNT FAMILY GLUCONATE TRANSPORTER"/>
    <property type="match status" value="1"/>
</dbReference>
<dbReference type="AlphaFoldDB" id="A0AAJ2BKP3"/>
<keyword evidence="1" id="KW-0812">Transmembrane</keyword>
<proteinExistence type="predicted"/>
<comment type="caution">
    <text evidence="2">The sequence shown here is derived from an EMBL/GenBank/DDBJ whole genome shotgun (WGS) entry which is preliminary data.</text>
</comment>
<feature type="transmembrane region" description="Helical" evidence="1">
    <location>
        <begin position="423"/>
        <end position="447"/>
    </location>
</feature>
<evidence type="ECO:0000313" key="2">
    <source>
        <dbReference type="EMBL" id="MDR6232269.1"/>
    </source>
</evidence>
<feature type="transmembrane region" description="Helical" evidence="1">
    <location>
        <begin position="62"/>
        <end position="81"/>
    </location>
</feature>
<dbReference type="NCBIfam" id="TIGR00791">
    <property type="entry name" value="gntP"/>
    <property type="match status" value="1"/>
</dbReference>
<feature type="transmembrane region" description="Helical" evidence="1">
    <location>
        <begin position="178"/>
        <end position="196"/>
    </location>
</feature>
<dbReference type="Pfam" id="PF02447">
    <property type="entry name" value="GntP_permease"/>
    <property type="match status" value="1"/>
</dbReference>
<feature type="transmembrane region" description="Helical" evidence="1">
    <location>
        <begin position="140"/>
        <end position="158"/>
    </location>
</feature>
<dbReference type="Proteomes" id="UP001268036">
    <property type="component" value="Unassembled WGS sequence"/>
</dbReference>
<dbReference type="EMBL" id="JAVJAF010000001">
    <property type="protein sequence ID" value="MDR6232269.1"/>
    <property type="molecule type" value="Genomic_DNA"/>
</dbReference>
<feature type="transmembrane region" description="Helical" evidence="1">
    <location>
        <begin position="101"/>
        <end position="128"/>
    </location>
</feature>
<dbReference type="PIRSF" id="PIRSF002746">
    <property type="entry name" value="Gluconate_transporter"/>
    <property type="match status" value="1"/>
</dbReference>
<protein>
    <submittedName>
        <fullName evidence="2">GntP family gluconate:H+ symporter</fullName>
    </submittedName>
</protein>
<organism evidence="2 3">
    <name type="scientific">Pseudomonas oryzihabitans</name>
    <dbReference type="NCBI Taxonomy" id="47885"/>
    <lineage>
        <taxon>Bacteria</taxon>
        <taxon>Pseudomonadati</taxon>
        <taxon>Pseudomonadota</taxon>
        <taxon>Gammaproteobacteria</taxon>
        <taxon>Pseudomonadales</taxon>
        <taxon>Pseudomonadaceae</taxon>
        <taxon>Pseudomonas</taxon>
    </lineage>
</organism>
<feature type="transmembrane region" description="Helical" evidence="1">
    <location>
        <begin position="233"/>
        <end position="253"/>
    </location>
</feature>
<keyword evidence="1" id="KW-0472">Membrane</keyword>